<dbReference type="GO" id="GO:0005524">
    <property type="term" value="F:ATP binding"/>
    <property type="evidence" value="ECO:0007669"/>
    <property type="project" value="UniProtKB-KW"/>
</dbReference>
<feature type="non-terminal residue" evidence="8">
    <location>
        <position position="285"/>
    </location>
</feature>
<dbReference type="InterPro" id="IPR027417">
    <property type="entry name" value="P-loop_NTPase"/>
</dbReference>
<gene>
    <name evidence="8" type="ORF">P170DRAFT_340091</name>
</gene>
<evidence type="ECO:0000313" key="9">
    <source>
        <dbReference type="Proteomes" id="UP000234275"/>
    </source>
</evidence>
<keyword evidence="9" id="KW-1185">Reference proteome</keyword>
<dbReference type="GO" id="GO:0043139">
    <property type="term" value="F:5'-3' DNA helicase activity"/>
    <property type="evidence" value="ECO:0007669"/>
    <property type="project" value="TreeGrafter"/>
</dbReference>
<organism evidence="8 9">
    <name type="scientific">Aspergillus steynii IBT 23096</name>
    <dbReference type="NCBI Taxonomy" id="1392250"/>
    <lineage>
        <taxon>Eukaryota</taxon>
        <taxon>Fungi</taxon>
        <taxon>Dikarya</taxon>
        <taxon>Ascomycota</taxon>
        <taxon>Pezizomycotina</taxon>
        <taxon>Eurotiomycetes</taxon>
        <taxon>Eurotiomycetidae</taxon>
        <taxon>Eurotiales</taxon>
        <taxon>Aspergillaceae</taxon>
        <taxon>Aspergillus</taxon>
        <taxon>Aspergillus subgen. Circumdati</taxon>
    </lineage>
</organism>
<dbReference type="OrthoDB" id="4483681at2759"/>
<evidence type="ECO:0000259" key="6">
    <source>
        <dbReference type="Pfam" id="PF13086"/>
    </source>
</evidence>
<keyword evidence="5" id="KW-0067">ATP-binding</keyword>
<evidence type="ECO:0000256" key="2">
    <source>
        <dbReference type="ARBA" id="ARBA00022741"/>
    </source>
</evidence>
<dbReference type="RefSeq" id="XP_024709439.1">
    <property type="nucleotide sequence ID" value="XM_024843390.1"/>
</dbReference>
<evidence type="ECO:0000256" key="4">
    <source>
        <dbReference type="ARBA" id="ARBA00022806"/>
    </source>
</evidence>
<dbReference type="EMBL" id="MSFO01000001">
    <property type="protein sequence ID" value="PLB54137.1"/>
    <property type="molecule type" value="Genomic_DNA"/>
</dbReference>
<dbReference type="SUPFAM" id="SSF52540">
    <property type="entry name" value="P-loop containing nucleoside triphosphate hydrolases"/>
    <property type="match status" value="1"/>
</dbReference>
<dbReference type="PANTHER" id="PTHR43788">
    <property type="entry name" value="DNA2/NAM7 HELICASE FAMILY MEMBER"/>
    <property type="match status" value="1"/>
</dbReference>
<dbReference type="Proteomes" id="UP000234275">
    <property type="component" value="Unassembled WGS sequence"/>
</dbReference>
<dbReference type="InterPro" id="IPR041677">
    <property type="entry name" value="DNA2/NAM7_AAA_11"/>
</dbReference>
<dbReference type="PANTHER" id="PTHR43788:SF8">
    <property type="entry name" value="DNA-BINDING PROTEIN SMUBP-2"/>
    <property type="match status" value="1"/>
</dbReference>
<comment type="similarity">
    <text evidence="1">Belongs to the DNA2/NAM7 helicase family.</text>
</comment>
<dbReference type="Pfam" id="PF13086">
    <property type="entry name" value="AAA_11"/>
    <property type="match status" value="1"/>
</dbReference>
<keyword evidence="2" id="KW-0547">Nucleotide-binding</keyword>
<dbReference type="GO" id="GO:0016787">
    <property type="term" value="F:hydrolase activity"/>
    <property type="evidence" value="ECO:0007669"/>
    <property type="project" value="UniProtKB-KW"/>
</dbReference>
<dbReference type="CDD" id="cd18808">
    <property type="entry name" value="SF1_C_Upf1"/>
    <property type="match status" value="1"/>
</dbReference>
<keyword evidence="3" id="KW-0378">Hydrolase</keyword>
<keyword evidence="4" id="KW-0347">Helicase</keyword>
<accession>A0A2I2GMN2</accession>
<dbReference type="AlphaFoldDB" id="A0A2I2GMN2"/>
<sequence>QIFLCTNQVVDTHLVRNFGNKLDDKKHKSRGIIVIADEDGQCLEPEAWIPVAVLKRFADIKAMVRFGDRHQLSPVVVSHKEECYNEFASQLSRSLLDRTLRKLVNGPGTKEIEIPAQFDKALVSWIRNMHPEFDFRGFTRRLVGVHAPGECCIDDVSRSRYNDSTLRAVMSLVEMILKDGPIDTWTFSIIVPYAAQRTRYIKQLGKLYAALKMDFEHRPKVLTIDSAQGHESDVVIIDWTISSSDTLFDIGFVTDNRRTNVALTRARSCLVSVGNSDLASGNLSN</sequence>
<feature type="non-terminal residue" evidence="8">
    <location>
        <position position="1"/>
    </location>
</feature>
<dbReference type="Pfam" id="PF13087">
    <property type="entry name" value="AAA_12"/>
    <property type="match status" value="1"/>
</dbReference>
<proteinExistence type="inferred from homology"/>
<dbReference type="InterPro" id="IPR041679">
    <property type="entry name" value="DNA2/NAM7-like_C"/>
</dbReference>
<evidence type="ECO:0000256" key="1">
    <source>
        <dbReference type="ARBA" id="ARBA00007913"/>
    </source>
</evidence>
<name>A0A2I2GMN2_9EURO</name>
<feature type="domain" description="DNA2/NAM7 helicase helicase" evidence="6">
    <location>
        <begin position="33"/>
        <end position="78"/>
    </location>
</feature>
<protein>
    <recommendedName>
        <fullName evidence="10">DNA2/NAM7 helicase-like C-terminal domain-containing protein</fullName>
    </recommendedName>
</protein>
<evidence type="ECO:0000259" key="7">
    <source>
        <dbReference type="Pfam" id="PF13087"/>
    </source>
</evidence>
<dbReference type="Gene3D" id="3.40.50.300">
    <property type="entry name" value="P-loop containing nucleotide triphosphate hydrolases"/>
    <property type="match status" value="2"/>
</dbReference>
<dbReference type="STRING" id="1392250.A0A2I2GMN2"/>
<dbReference type="GeneID" id="36551090"/>
<dbReference type="InterPro" id="IPR047187">
    <property type="entry name" value="SF1_C_Upf1"/>
</dbReference>
<evidence type="ECO:0000256" key="3">
    <source>
        <dbReference type="ARBA" id="ARBA00022801"/>
    </source>
</evidence>
<evidence type="ECO:0000256" key="5">
    <source>
        <dbReference type="ARBA" id="ARBA00022840"/>
    </source>
</evidence>
<evidence type="ECO:0008006" key="10">
    <source>
        <dbReference type="Google" id="ProtNLM"/>
    </source>
</evidence>
<feature type="domain" description="DNA2/NAM7 helicase-like C-terminal" evidence="7">
    <location>
        <begin position="154"/>
        <end position="276"/>
    </location>
</feature>
<evidence type="ECO:0000313" key="8">
    <source>
        <dbReference type="EMBL" id="PLB54137.1"/>
    </source>
</evidence>
<dbReference type="InterPro" id="IPR050534">
    <property type="entry name" value="Coronavir_polyprotein_1ab"/>
</dbReference>
<dbReference type="VEuPathDB" id="FungiDB:P170DRAFT_340091"/>
<comment type="caution">
    <text evidence="8">The sequence shown here is derived from an EMBL/GenBank/DDBJ whole genome shotgun (WGS) entry which is preliminary data.</text>
</comment>
<reference evidence="8 9" key="1">
    <citation type="submission" date="2016-12" db="EMBL/GenBank/DDBJ databases">
        <title>The genomes of Aspergillus section Nigri reveals drivers in fungal speciation.</title>
        <authorList>
            <consortium name="DOE Joint Genome Institute"/>
            <person name="Vesth T.C."/>
            <person name="Nybo J."/>
            <person name="Theobald S."/>
            <person name="Brandl J."/>
            <person name="Frisvad J.C."/>
            <person name="Nielsen K.F."/>
            <person name="Lyhne E.K."/>
            <person name="Kogle M.E."/>
            <person name="Kuo A."/>
            <person name="Riley R."/>
            <person name="Clum A."/>
            <person name="Nolan M."/>
            <person name="Lipzen A."/>
            <person name="Salamov A."/>
            <person name="Henrissat B."/>
            <person name="Wiebenga A."/>
            <person name="De Vries R.P."/>
            <person name="Grigoriev I.V."/>
            <person name="Mortensen U.H."/>
            <person name="Andersen M.R."/>
            <person name="Baker S.E."/>
        </authorList>
    </citation>
    <scope>NUCLEOTIDE SEQUENCE [LARGE SCALE GENOMIC DNA]</scope>
    <source>
        <strain evidence="8 9">IBT 23096</strain>
    </source>
</reference>